<reference evidence="1 2" key="1">
    <citation type="journal article" date="2011" name="Science">
        <title>The Selaginella genome identifies genetic changes associated with the evolution of vascular plants.</title>
        <authorList>
            <person name="Banks J.A."/>
            <person name="Nishiyama T."/>
            <person name="Hasebe M."/>
            <person name="Bowman J.L."/>
            <person name="Gribskov M."/>
            <person name="dePamphilis C."/>
            <person name="Albert V.A."/>
            <person name="Aono N."/>
            <person name="Aoyama T."/>
            <person name="Ambrose B.A."/>
            <person name="Ashton N.W."/>
            <person name="Axtell M.J."/>
            <person name="Barker E."/>
            <person name="Barker M.S."/>
            <person name="Bennetzen J.L."/>
            <person name="Bonawitz N.D."/>
            <person name="Chapple C."/>
            <person name="Cheng C."/>
            <person name="Correa L.G."/>
            <person name="Dacre M."/>
            <person name="DeBarry J."/>
            <person name="Dreyer I."/>
            <person name="Elias M."/>
            <person name="Engstrom E.M."/>
            <person name="Estelle M."/>
            <person name="Feng L."/>
            <person name="Finet C."/>
            <person name="Floyd S.K."/>
            <person name="Frommer W.B."/>
            <person name="Fujita T."/>
            <person name="Gramzow L."/>
            <person name="Gutensohn M."/>
            <person name="Harholt J."/>
            <person name="Hattori M."/>
            <person name="Heyl A."/>
            <person name="Hirai T."/>
            <person name="Hiwatashi Y."/>
            <person name="Ishikawa M."/>
            <person name="Iwata M."/>
            <person name="Karol K.G."/>
            <person name="Koehler B."/>
            <person name="Kolukisaoglu U."/>
            <person name="Kubo M."/>
            <person name="Kurata T."/>
            <person name="Lalonde S."/>
            <person name="Li K."/>
            <person name="Li Y."/>
            <person name="Litt A."/>
            <person name="Lyons E."/>
            <person name="Manning G."/>
            <person name="Maruyama T."/>
            <person name="Michael T.P."/>
            <person name="Mikami K."/>
            <person name="Miyazaki S."/>
            <person name="Morinaga S."/>
            <person name="Murata T."/>
            <person name="Mueller-Roeber B."/>
            <person name="Nelson D.R."/>
            <person name="Obara M."/>
            <person name="Oguri Y."/>
            <person name="Olmstead R.G."/>
            <person name="Onodera N."/>
            <person name="Petersen B.L."/>
            <person name="Pils B."/>
            <person name="Prigge M."/>
            <person name="Rensing S.A."/>
            <person name="Riano-Pachon D.M."/>
            <person name="Roberts A.W."/>
            <person name="Sato Y."/>
            <person name="Scheller H.V."/>
            <person name="Schulz B."/>
            <person name="Schulz C."/>
            <person name="Shakirov E.V."/>
            <person name="Shibagaki N."/>
            <person name="Shinohara N."/>
            <person name="Shippen D.E."/>
            <person name="Soerensen I."/>
            <person name="Sotooka R."/>
            <person name="Sugimoto N."/>
            <person name="Sugita M."/>
            <person name="Sumikawa N."/>
            <person name="Tanurdzic M."/>
            <person name="Theissen G."/>
            <person name="Ulvskov P."/>
            <person name="Wakazuki S."/>
            <person name="Weng J.K."/>
            <person name="Willats W.W."/>
            <person name="Wipf D."/>
            <person name="Wolf P.G."/>
            <person name="Yang L."/>
            <person name="Zimmer A.D."/>
            <person name="Zhu Q."/>
            <person name="Mitros T."/>
            <person name="Hellsten U."/>
            <person name="Loque D."/>
            <person name="Otillar R."/>
            <person name="Salamov A."/>
            <person name="Schmutz J."/>
            <person name="Shapiro H."/>
            <person name="Lindquist E."/>
            <person name="Lucas S."/>
            <person name="Rokhsar D."/>
            <person name="Grigoriev I.V."/>
        </authorList>
    </citation>
    <scope>NUCLEOTIDE SEQUENCE [LARGE SCALE GENOMIC DNA]</scope>
</reference>
<name>D8SDH7_SELML</name>
<dbReference type="Proteomes" id="UP000001514">
    <property type="component" value="Unassembled WGS sequence"/>
</dbReference>
<organism evidence="2">
    <name type="scientific">Selaginella moellendorffii</name>
    <name type="common">Spikemoss</name>
    <dbReference type="NCBI Taxonomy" id="88036"/>
    <lineage>
        <taxon>Eukaryota</taxon>
        <taxon>Viridiplantae</taxon>
        <taxon>Streptophyta</taxon>
        <taxon>Embryophyta</taxon>
        <taxon>Tracheophyta</taxon>
        <taxon>Lycopodiopsida</taxon>
        <taxon>Selaginellales</taxon>
        <taxon>Selaginellaceae</taxon>
        <taxon>Selaginella</taxon>
    </lineage>
</organism>
<evidence type="ECO:0000313" key="1">
    <source>
        <dbReference type="EMBL" id="EFJ17515.1"/>
    </source>
</evidence>
<accession>D8SDH7</accession>
<dbReference type="EMBL" id="GL377613">
    <property type="protein sequence ID" value="EFJ17515.1"/>
    <property type="molecule type" value="Genomic_DNA"/>
</dbReference>
<gene>
    <name evidence="1" type="ORF">SELMODRAFT_444861</name>
</gene>
<dbReference type="AlphaFoldDB" id="D8SDH7"/>
<dbReference type="Gramene" id="EFJ17515">
    <property type="protein sequence ID" value="EFJ17515"/>
    <property type="gene ID" value="SELMODRAFT_444861"/>
</dbReference>
<evidence type="ECO:0000313" key="2">
    <source>
        <dbReference type="Proteomes" id="UP000001514"/>
    </source>
</evidence>
<keyword evidence="2" id="KW-1185">Reference proteome</keyword>
<dbReference type="KEGG" id="smo:SELMODRAFT_444861"/>
<protein>
    <submittedName>
        <fullName evidence="1">Uncharacterized protein</fullName>
    </submittedName>
</protein>
<dbReference type="InParanoid" id="D8SDH7"/>
<proteinExistence type="predicted"/>
<sequence>MGLTFNAEPIENCHMDSIFLMAKDQYFSWGIKGQTLSSMEDKAHHFVSKLASGIAVWPRSLGAQVAVEVRLLTKMRKTMLPKINQPNPHSGNSKSDFIFLQREKQKEAVALVHKCSHEKLPPWVALQRGFFSRNEFDSTSGSEFSESIAIQVKERFFIKARFGS</sequence>
<dbReference type="HOGENOM" id="CLU_1621814_0_0_1"/>